<dbReference type="Gene3D" id="1.10.10.10">
    <property type="entry name" value="Winged helix-like DNA-binding domain superfamily/Winged helix DNA-binding domain"/>
    <property type="match status" value="1"/>
</dbReference>
<dbReference type="Gene3D" id="1.25.40.10">
    <property type="entry name" value="Tetratricopeptide repeat domain"/>
    <property type="match status" value="1"/>
</dbReference>
<dbReference type="GO" id="GO:0003677">
    <property type="term" value="F:DNA binding"/>
    <property type="evidence" value="ECO:0007669"/>
    <property type="project" value="UniProtKB-KW"/>
</dbReference>
<gene>
    <name evidence="5" type="ORF">SAMN04489752_2922</name>
</gene>
<keyword evidence="6" id="KW-1185">Reference proteome</keyword>
<dbReference type="PANTHER" id="PTHR44688:SF16">
    <property type="entry name" value="DNA-BINDING TRANSCRIPTIONAL ACTIVATOR DEVR_DOSR"/>
    <property type="match status" value="1"/>
</dbReference>
<evidence type="ECO:0000256" key="3">
    <source>
        <dbReference type="ARBA" id="ARBA00023163"/>
    </source>
</evidence>
<dbReference type="Pfam" id="PF00196">
    <property type="entry name" value="GerE"/>
    <property type="match status" value="1"/>
</dbReference>
<evidence type="ECO:0000313" key="5">
    <source>
        <dbReference type="EMBL" id="SDS94464.1"/>
    </source>
</evidence>
<keyword evidence="2" id="KW-0238">DNA-binding</keyword>
<dbReference type="SUPFAM" id="SSF46894">
    <property type="entry name" value="C-terminal effector domain of the bipartite response regulators"/>
    <property type="match status" value="1"/>
</dbReference>
<dbReference type="STRING" id="1136497.SAMN04489752_2922"/>
<dbReference type="RefSeq" id="WP_157689137.1">
    <property type="nucleotide sequence ID" value="NZ_LT629766.1"/>
</dbReference>
<dbReference type="GO" id="GO:0016887">
    <property type="term" value="F:ATP hydrolysis activity"/>
    <property type="evidence" value="ECO:0007669"/>
    <property type="project" value="InterPro"/>
</dbReference>
<organism evidence="5 6">
    <name type="scientific">Brevibacterium siliguriense</name>
    <dbReference type="NCBI Taxonomy" id="1136497"/>
    <lineage>
        <taxon>Bacteria</taxon>
        <taxon>Bacillati</taxon>
        <taxon>Actinomycetota</taxon>
        <taxon>Actinomycetes</taxon>
        <taxon>Micrococcales</taxon>
        <taxon>Brevibacteriaceae</taxon>
        <taxon>Brevibacterium</taxon>
    </lineage>
</organism>
<accession>A0A1H1WBK7</accession>
<evidence type="ECO:0000259" key="4">
    <source>
        <dbReference type="PROSITE" id="PS50043"/>
    </source>
</evidence>
<dbReference type="EMBL" id="LT629766">
    <property type="protein sequence ID" value="SDS94464.1"/>
    <property type="molecule type" value="Genomic_DNA"/>
</dbReference>
<dbReference type="InterPro" id="IPR027417">
    <property type="entry name" value="P-loop_NTPase"/>
</dbReference>
<dbReference type="InterPro" id="IPR011990">
    <property type="entry name" value="TPR-like_helical_dom_sf"/>
</dbReference>
<dbReference type="PRINTS" id="PR00038">
    <property type="entry name" value="HTHLUXR"/>
</dbReference>
<dbReference type="PROSITE" id="PS50043">
    <property type="entry name" value="HTH_LUXR_2"/>
    <property type="match status" value="1"/>
</dbReference>
<dbReference type="SMART" id="SM00421">
    <property type="entry name" value="HTH_LUXR"/>
    <property type="match status" value="1"/>
</dbReference>
<dbReference type="SUPFAM" id="SSF52540">
    <property type="entry name" value="P-loop containing nucleoside triphosphate hydrolases"/>
    <property type="match status" value="1"/>
</dbReference>
<evidence type="ECO:0000256" key="2">
    <source>
        <dbReference type="ARBA" id="ARBA00023125"/>
    </source>
</evidence>
<sequence length="824" mass="91235">MAEIIESCVHASRVTVVSAPSGFGKTTEVEHWASKYSADAIWLTLGRFDSDVRSLDRHLLRILQTHFPHDTFLNDSDLRDPARAYRAVYQYFETTRRPLILIIDDAHQALGAINDGIVGALIEDAPEALRMIVIGTTYLDLAFSRLLLYQPETKIDSRTLEFTELEIRDLVATSGSTLTPTEIYAHTQGWPIAVRLLAFTGAPPGEGATIQNVEISEQLGDYIERHVLATLSSETALHLLEMTVCEELTSQIAEAITGSPDAGRTLAECAQRGLFLTQRNCGSTVYYRWNTVFAHQCRLILQRTDPVKLAELHLRVAEVLEVDQPLHAVEHALSAGSASRATDILLRHWLGLIVGNDAAAVERICAMFPNPHSDDPRVLLVRACAHEVMGEHALSRSLFARATNLLRYDHSLVGSNETLLLARLLLLDGRESSAQSSAEIRHLFETSESLTTVDRASLLYLVGWTELRHRSNPDLIEEYLAMAAREAQASHNQPLRRKALGQLVLAHAWAGHHQQALQVADEADQDVPTSVTPWDSYAGGGLLLGCGWVEYWSADADAAYESFLSVIKTDEARTTFGSSARMMLAAAAASSRNPRYCRRAASELHSIATEKGQEVRWGALKECGVAMLEEAAGHRKRAMAIAQSHVGTPEFPFVTILLAAILRRGGDLSGAIRLLRSQPEYEETSYLSVTSRISLALFQAGNGKCELAHEWCEAALEVAAAENIRLPFCDGDLSVRQLLAAHVLRYPTHETFIADCLAFDRDEQSGSRLSEREHDVFVLMQTAMTLSEIAEDLQLSINTIKSHQRSIYQKLDVTSRREVRQVQL</sequence>
<dbReference type="InterPro" id="IPR059106">
    <property type="entry name" value="WHD_MalT"/>
</dbReference>
<dbReference type="Proteomes" id="UP000199597">
    <property type="component" value="Chromosome I"/>
</dbReference>
<dbReference type="PANTHER" id="PTHR44688">
    <property type="entry name" value="DNA-BINDING TRANSCRIPTIONAL ACTIVATOR DEVR_DOSR"/>
    <property type="match status" value="1"/>
</dbReference>
<dbReference type="Gene3D" id="3.40.50.300">
    <property type="entry name" value="P-loop containing nucleotide triphosphate hydrolases"/>
    <property type="match status" value="1"/>
</dbReference>
<keyword evidence="3" id="KW-0804">Transcription</keyword>
<dbReference type="InterPro" id="IPR016032">
    <property type="entry name" value="Sig_transdc_resp-reg_C-effctor"/>
</dbReference>
<dbReference type="CDD" id="cd06170">
    <property type="entry name" value="LuxR_C_like"/>
    <property type="match status" value="1"/>
</dbReference>
<feature type="domain" description="HTH luxR-type" evidence="4">
    <location>
        <begin position="762"/>
        <end position="824"/>
    </location>
</feature>
<dbReference type="InterPro" id="IPR000792">
    <property type="entry name" value="Tscrpt_reg_LuxR_C"/>
</dbReference>
<evidence type="ECO:0000313" key="6">
    <source>
        <dbReference type="Proteomes" id="UP000199597"/>
    </source>
</evidence>
<name>A0A1H1WBK7_9MICO</name>
<dbReference type="Pfam" id="PF13401">
    <property type="entry name" value="AAA_22"/>
    <property type="match status" value="1"/>
</dbReference>
<dbReference type="OrthoDB" id="134985at2"/>
<dbReference type="Pfam" id="PF25873">
    <property type="entry name" value="WHD_MalT"/>
    <property type="match status" value="1"/>
</dbReference>
<reference evidence="6" key="1">
    <citation type="submission" date="2016-10" db="EMBL/GenBank/DDBJ databases">
        <authorList>
            <person name="Varghese N."/>
            <person name="Submissions S."/>
        </authorList>
    </citation>
    <scope>NUCLEOTIDE SEQUENCE [LARGE SCALE GENOMIC DNA]</scope>
    <source>
        <strain evidence="6">DSM 23676</strain>
    </source>
</reference>
<dbReference type="AlphaFoldDB" id="A0A1H1WBK7"/>
<keyword evidence="1" id="KW-0805">Transcription regulation</keyword>
<dbReference type="InterPro" id="IPR049945">
    <property type="entry name" value="AAA_22"/>
</dbReference>
<dbReference type="GO" id="GO:0006355">
    <property type="term" value="P:regulation of DNA-templated transcription"/>
    <property type="evidence" value="ECO:0007669"/>
    <property type="project" value="InterPro"/>
</dbReference>
<protein>
    <submittedName>
        <fullName evidence="5">LuxR family transcriptional regulator, maltose regulon positive regulatory protein</fullName>
    </submittedName>
</protein>
<dbReference type="InterPro" id="IPR036388">
    <property type="entry name" value="WH-like_DNA-bd_sf"/>
</dbReference>
<proteinExistence type="predicted"/>
<evidence type="ECO:0000256" key="1">
    <source>
        <dbReference type="ARBA" id="ARBA00023015"/>
    </source>
</evidence>